<dbReference type="AlphaFoldDB" id="A0ABD2ULJ1"/>
<feature type="non-terminal residue" evidence="3">
    <location>
        <position position="1"/>
    </location>
</feature>
<gene>
    <name evidence="3" type="ORF">AABB24_009541</name>
</gene>
<proteinExistence type="predicted"/>
<reference evidence="3 4" key="1">
    <citation type="submission" date="2024-05" db="EMBL/GenBank/DDBJ databases">
        <title>De novo assembly of an allotetraploid wild potato.</title>
        <authorList>
            <person name="Hosaka A.J."/>
        </authorList>
    </citation>
    <scope>NUCLEOTIDE SEQUENCE [LARGE SCALE GENOMIC DNA]</scope>
    <source>
        <tissue evidence="3">Young leaves</tissue>
    </source>
</reference>
<keyword evidence="4" id="KW-1185">Reference proteome</keyword>
<keyword evidence="2" id="KW-1133">Transmembrane helix</keyword>
<feature type="compositionally biased region" description="Basic and acidic residues" evidence="1">
    <location>
        <begin position="16"/>
        <end position="32"/>
    </location>
</feature>
<protein>
    <submittedName>
        <fullName evidence="3">Uncharacterized protein</fullName>
    </submittedName>
</protein>
<dbReference type="EMBL" id="JBJKTR010000005">
    <property type="protein sequence ID" value="KAL3368772.1"/>
    <property type="molecule type" value="Genomic_DNA"/>
</dbReference>
<feature type="compositionally biased region" description="Basic and acidic residues" evidence="1">
    <location>
        <begin position="62"/>
        <end position="75"/>
    </location>
</feature>
<evidence type="ECO:0000313" key="4">
    <source>
        <dbReference type="Proteomes" id="UP001627284"/>
    </source>
</evidence>
<feature type="transmembrane region" description="Helical" evidence="2">
    <location>
        <begin position="161"/>
        <end position="181"/>
    </location>
</feature>
<keyword evidence="2" id="KW-0812">Transmembrane</keyword>
<dbReference type="Proteomes" id="UP001627284">
    <property type="component" value="Unassembled WGS sequence"/>
</dbReference>
<evidence type="ECO:0000256" key="1">
    <source>
        <dbReference type="SAM" id="MobiDB-lite"/>
    </source>
</evidence>
<sequence length="184" mass="20661">LGFHTEKRQSPQSAASEREGERNMGSREKDQPTPHLSSLVVRPTDSGGENGGGGAGSDYEPGEVRRDAPPYSRSDRFSDSHGLSFSYHFSFTIIVYQFWSPQGHLVNYSKLLGNFYGSSRLDRTEYIDLIVGESYSNCLFLLEILKITLCMSIWIDMCCLLFSHGCGVSFLSYYTFCIFVFRAG</sequence>
<keyword evidence="2" id="KW-0472">Membrane</keyword>
<evidence type="ECO:0000256" key="2">
    <source>
        <dbReference type="SAM" id="Phobius"/>
    </source>
</evidence>
<evidence type="ECO:0000313" key="3">
    <source>
        <dbReference type="EMBL" id="KAL3368772.1"/>
    </source>
</evidence>
<accession>A0ABD2ULJ1</accession>
<organism evidence="3 4">
    <name type="scientific">Solanum stoloniferum</name>
    <dbReference type="NCBI Taxonomy" id="62892"/>
    <lineage>
        <taxon>Eukaryota</taxon>
        <taxon>Viridiplantae</taxon>
        <taxon>Streptophyta</taxon>
        <taxon>Embryophyta</taxon>
        <taxon>Tracheophyta</taxon>
        <taxon>Spermatophyta</taxon>
        <taxon>Magnoliopsida</taxon>
        <taxon>eudicotyledons</taxon>
        <taxon>Gunneridae</taxon>
        <taxon>Pentapetalae</taxon>
        <taxon>asterids</taxon>
        <taxon>lamiids</taxon>
        <taxon>Solanales</taxon>
        <taxon>Solanaceae</taxon>
        <taxon>Solanoideae</taxon>
        <taxon>Solaneae</taxon>
        <taxon>Solanum</taxon>
    </lineage>
</organism>
<name>A0ABD2ULJ1_9SOLN</name>
<feature type="region of interest" description="Disordered" evidence="1">
    <location>
        <begin position="1"/>
        <end position="75"/>
    </location>
</feature>
<comment type="caution">
    <text evidence="3">The sequence shown here is derived from an EMBL/GenBank/DDBJ whole genome shotgun (WGS) entry which is preliminary data.</text>
</comment>